<dbReference type="Gene3D" id="3.40.1110.10">
    <property type="entry name" value="Calcium-transporting ATPase, cytoplasmic domain N"/>
    <property type="match status" value="1"/>
</dbReference>
<feature type="non-terminal residue" evidence="8">
    <location>
        <position position="1"/>
    </location>
</feature>
<dbReference type="SUPFAM" id="SSF81665">
    <property type="entry name" value="Calcium ATPase, transmembrane domain M"/>
    <property type="match status" value="1"/>
</dbReference>
<dbReference type="PANTHER" id="PTHR43520">
    <property type="entry name" value="ATP7, ISOFORM B"/>
    <property type="match status" value="1"/>
</dbReference>
<dbReference type="SUPFAM" id="SSF81660">
    <property type="entry name" value="Metal cation-transporting ATPase, ATP-binding domain N"/>
    <property type="match status" value="1"/>
</dbReference>
<dbReference type="PROSITE" id="PS00154">
    <property type="entry name" value="ATPASE_E1_E2"/>
    <property type="match status" value="1"/>
</dbReference>
<dbReference type="GO" id="GO:0005507">
    <property type="term" value="F:copper ion binding"/>
    <property type="evidence" value="ECO:0007669"/>
    <property type="project" value="TreeGrafter"/>
</dbReference>
<evidence type="ECO:0000256" key="3">
    <source>
        <dbReference type="ARBA" id="ARBA00022967"/>
    </source>
</evidence>
<comment type="subcellular location">
    <subcellularLocation>
        <location evidence="1">Membrane</location>
    </subcellularLocation>
</comment>
<dbReference type="InterPro" id="IPR023214">
    <property type="entry name" value="HAD_sf"/>
</dbReference>
<dbReference type="PANTHER" id="PTHR43520:SF8">
    <property type="entry name" value="P-TYPE CU(+) TRANSPORTER"/>
    <property type="match status" value="1"/>
</dbReference>
<evidence type="ECO:0000256" key="4">
    <source>
        <dbReference type="ARBA" id="ARBA00022989"/>
    </source>
</evidence>
<dbReference type="GO" id="GO:0000166">
    <property type="term" value="F:nucleotide binding"/>
    <property type="evidence" value="ECO:0007669"/>
    <property type="project" value="InterPro"/>
</dbReference>
<protein>
    <submittedName>
        <fullName evidence="8">Copper-transporting ATPase 1</fullName>
    </submittedName>
</protein>
<dbReference type="EMBL" id="PGGS01001029">
    <property type="protein sequence ID" value="PNH01066.1"/>
    <property type="molecule type" value="Genomic_DNA"/>
</dbReference>
<keyword evidence="4 7" id="KW-1133">Transmembrane helix</keyword>
<keyword evidence="9" id="KW-1185">Reference proteome</keyword>
<dbReference type="AlphaFoldDB" id="A0A2J7ZLC3"/>
<evidence type="ECO:0000256" key="2">
    <source>
        <dbReference type="ARBA" id="ARBA00022692"/>
    </source>
</evidence>
<reference evidence="8 9" key="1">
    <citation type="journal article" date="2017" name="Mol. Biol. Evol.">
        <title>The 4-celled Tetrabaena socialis nuclear genome reveals the essential components for genetic control of cell number at the origin of multicellularity in the volvocine lineage.</title>
        <authorList>
            <person name="Featherston J."/>
            <person name="Arakaki Y."/>
            <person name="Hanschen E.R."/>
            <person name="Ferris P.J."/>
            <person name="Michod R.E."/>
            <person name="Olson B.J.S.C."/>
            <person name="Nozaki H."/>
            <person name="Durand P.M."/>
        </authorList>
    </citation>
    <scope>NUCLEOTIDE SEQUENCE [LARGE SCALE GENOMIC DNA]</scope>
    <source>
        <strain evidence="8 9">NIES-571</strain>
    </source>
</reference>
<evidence type="ECO:0000256" key="1">
    <source>
        <dbReference type="ARBA" id="ARBA00004370"/>
    </source>
</evidence>
<feature type="transmembrane region" description="Helical" evidence="7">
    <location>
        <begin position="87"/>
        <end position="108"/>
    </location>
</feature>
<proteinExistence type="predicted"/>
<evidence type="ECO:0000256" key="5">
    <source>
        <dbReference type="ARBA" id="ARBA00023136"/>
    </source>
</evidence>
<evidence type="ECO:0000313" key="9">
    <source>
        <dbReference type="Proteomes" id="UP000236333"/>
    </source>
</evidence>
<feature type="transmembrane region" description="Helical" evidence="7">
    <location>
        <begin position="12"/>
        <end position="32"/>
    </location>
</feature>
<dbReference type="InterPro" id="IPR023298">
    <property type="entry name" value="ATPase_P-typ_TM_dom_sf"/>
</dbReference>
<dbReference type="InterPro" id="IPR018303">
    <property type="entry name" value="ATPase_P-typ_P_site"/>
</dbReference>
<name>A0A2J7ZLC3_9CHLO</name>
<keyword evidence="5 7" id="KW-0472">Membrane</keyword>
<dbReference type="SUPFAM" id="SSF56784">
    <property type="entry name" value="HAD-like"/>
    <property type="match status" value="1"/>
</dbReference>
<dbReference type="InterPro" id="IPR036412">
    <property type="entry name" value="HAD-like_sf"/>
</dbReference>
<feature type="compositionally biased region" description="Low complexity" evidence="6">
    <location>
        <begin position="228"/>
        <end position="244"/>
    </location>
</feature>
<dbReference type="GO" id="GO:0016020">
    <property type="term" value="C:membrane"/>
    <property type="evidence" value="ECO:0007669"/>
    <property type="project" value="UniProtKB-SubCell"/>
</dbReference>
<dbReference type="Gene3D" id="1.20.1110.10">
    <property type="entry name" value="Calcium-transporting ATPase, transmembrane domain"/>
    <property type="match status" value="1"/>
</dbReference>
<gene>
    <name evidence="8" type="ORF">TSOC_013075</name>
</gene>
<dbReference type="OrthoDB" id="432719at2759"/>
<keyword evidence="3" id="KW-1278">Translocase</keyword>
<evidence type="ECO:0000313" key="8">
    <source>
        <dbReference type="EMBL" id="PNH01066.1"/>
    </source>
</evidence>
<comment type="caution">
    <text evidence="8">The sequence shown here is derived from an EMBL/GenBank/DDBJ whole genome shotgun (WGS) entry which is preliminary data.</text>
</comment>
<dbReference type="Pfam" id="PF00702">
    <property type="entry name" value="Hydrolase"/>
    <property type="match status" value="1"/>
</dbReference>
<evidence type="ECO:0000256" key="6">
    <source>
        <dbReference type="SAM" id="MobiDB-lite"/>
    </source>
</evidence>
<evidence type="ECO:0000256" key="7">
    <source>
        <dbReference type="SAM" id="Phobius"/>
    </source>
</evidence>
<dbReference type="GO" id="GO:0043682">
    <property type="term" value="F:P-type divalent copper transporter activity"/>
    <property type="evidence" value="ECO:0007669"/>
    <property type="project" value="TreeGrafter"/>
</dbReference>
<feature type="transmembrane region" description="Helical" evidence="7">
    <location>
        <begin position="128"/>
        <end position="149"/>
    </location>
</feature>
<dbReference type="Gene3D" id="3.40.50.1000">
    <property type="entry name" value="HAD superfamily/HAD-like"/>
    <property type="match status" value="1"/>
</dbReference>
<dbReference type="GO" id="GO:0055070">
    <property type="term" value="P:copper ion homeostasis"/>
    <property type="evidence" value="ECO:0007669"/>
    <property type="project" value="TreeGrafter"/>
</dbReference>
<dbReference type="InterPro" id="IPR023299">
    <property type="entry name" value="ATPase_P-typ_cyto_dom_N"/>
</dbReference>
<feature type="region of interest" description="Disordered" evidence="6">
    <location>
        <begin position="213"/>
        <end position="260"/>
    </location>
</feature>
<dbReference type="Proteomes" id="UP000236333">
    <property type="component" value="Unassembled WGS sequence"/>
</dbReference>
<keyword evidence="2 7" id="KW-0812">Transmembrane</keyword>
<organism evidence="8 9">
    <name type="scientific">Tetrabaena socialis</name>
    <dbReference type="NCBI Taxonomy" id="47790"/>
    <lineage>
        <taxon>Eukaryota</taxon>
        <taxon>Viridiplantae</taxon>
        <taxon>Chlorophyta</taxon>
        <taxon>core chlorophytes</taxon>
        <taxon>Chlorophyceae</taxon>
        <taxon>CS clade</taxon>
        <taxon>Chlamydomonadales</taxon>
        <taxon>Tetrabaenaceae</taxon>
        <taxon>Tetrabaena</taxon>
    </lineage>
</organism>
<accession>A0A2J7ZLC3</accession>
<dbReference type="PRINTS" id="PR00119">
    <property type="entry name" value="CATATPASE"/>
</dbReference>
<sequence length="480" mass="48854">SGWLLFGRVPVLWVVELLLATPVQFVSGATFYRRIVRTQIHFQTGKAPVQVRPQIVRWYVLERIVRNQIQIQIQTGKSPVQAVADTIASYFVPAIVLIAVAVGALWLWLGAAGLVPADALPPGVSPPLLALLHAISVLVIACPCGLGLATPTAVMVGTGVAARQGVLIKGGAALEMAHRTRVVVFDKTGTLTRGECAVRRLLPLTAEGELADEADEHEEGCCDGGEPGAAEDAARTAHAAPAAAGSDTAPQDCGHERGREGAAAAAAWPRRQLLCLLAAVESSSEHVLGRAIVSYCAAELLPYGAGVVGAAGGGATPGVGAAATRAAAAALASQEVTVRDFQAVPGRGVSCHVDLSPPAAAAIRAALGPHPLTAAAGGGASGVPVVVGNAAWMAEQGCALGAAAAAALARMEAEEACSVVAVAAGGRPLALVALRDSVKPEARRVVSALHRMGLTVWMATGDSRWVGREGAAAERERAGH</sequence>